<proteinExistence type="predicted"/>
<sequence>MADFKYEIIQSISVLSESEKGWTKELNLISWNGRDPKYDLRDWAPNRERMGKGVTLSNEEVEKLKTILNEKVNQTFAASASSKE</sequence>
<evidence type="ECO:0000313" key="3">
    <source>
        <dbReference type="Proteomes" id="UP000199095"/>
    </source>
</evidence>
<dbReference type="STRING" id="237682.SAMN05421676_11259"/>
<evidence type="ECO:0000313" key="2">
    <source>
        <dbReference type="EMBL" id="SET95757.1"/>
    </source>
</evidence>
<dbReference type="Gene3D" id="2.30.31.70">
    <property type="match status" value="1"/>
</dbReference>
<name>A0A1I0IFV5_9BACI</name>
<dbReference type="EMBL" id="FOHJ01000012">
    <property type="protein sequence ID" value="SET95757.1"/>
    <property type="molecule type" value="Genomic_DNA"/>
</dbReference>
<dbReference type="RefSeq" id="WP_093137035.1">
    <property type="nucleotide sequence ID" value="NZ_FOHJ01000012.1"/>
</dbReference>
<feature type="domain" description="Transcriptional coactivator p15 (PC4) C-terminal" evidence="1">
    <location>
        <begin position="19"/>
        <end position="66"/>
    </location>
</feature>
<reference evidence="3" key="1">
    <citation type="submission" date="2016-10" db="EMBL/GenBank/DDBJ databases">
        <authorList>
            <person name="Varghese N."/>
            <person name="Submissions S."/>
        </authorList>
    </citation>
    <scope>NUCLEOTIDE SEQUENCE [LARGE SCALE GENOMIC DNA]</scope>
    <source>
        <strain evidence="3">CGMCC 1.3566</strain>
    </source>
</reference>
<dbReference type="GO" id="GO:0006355">
    <property type="term" value="P:regulation of DNA-templated transcription"/>
    <property type="evidence" value="ECO:0007669"/>
    <property type="project" value="InterPro"/>
</dbReference>
<dbReference type="InterPro" id="IPR003173">
    <property type="entry name" value="PC4_C"/>
</dbReference>
<organism evidence="2 3">
    <name type="scientific">Salinibacillus kushneri</name>
    <dbReference type="NCBI Taxonomy" id="237682"/>
    <lineage>
        <taxon>Bacteria</taxon>
        <taxon>Bacillati</taxon>
        <taxon>Bacillota</taxon>
        <taxon>Bacilli</taxon>
        <taxon>Bacillales</taxon>
        <taxon>Bacillaceae</taxon>
        <taxon>Salinibacillus</taxon>
    </lineage>
</organism>
<keyword evidence="3" id="KW-1185">Reference proteome</keyword>
<dbReference type="AlphaFoldDB" id="A0A1I0IFV5"/>
<dbReference type="Pfam" id="PF02229">
    <property type="entry name" value="PC4"/>
    <property type="match status" value="1"/>
</dbReference>
<dbReference type="PIRSF" id="PIRSF037246">
    <property type="entry name" value="UCP037246"/>
    <property type="match status" value="1"/>
</dbReference>
<dbReference type="InterPro" id="IPR017154">
    <property type="entry name" value="PC4-like"/>
</dbReference>
<protein>
    <recommendedName>
        <fullName evidence="1">Transcriptional coactivator p15 (PC4) C-terminal domain-containing protein</fullName>
    </recommendedName>
</protein>
<dbReference type="OrthoDB" id="7067273at2"/>
<dbReference type="GO" id="GO:0003677">
    <property type="term" value="F:DNA binding"/>
    <property type="evidence" value="ECO:0007669"/>
    <property type="project" value="InterPro"/>
</dbReference>
<dbReference type="Proteomes" id="UP000199095">
    <property type="component" value="Unassembled WGS sequence"/>
</dbReference>
<evidence type="ECO:0000259" key="1">
    <source>
        <dbReference type="Pfam" id="PF02229"/>
    </source>
</evidence>
<accession>A0A1I0IFV5</accession>
<gene>
    <name evidence="2" type="ORF">SAMN05421676_11259</name>
</gene>